<dbReference type="PANTHER" id="PTHR46124">
    <property type="entry name" value="D-AMINOACYL-TRNA DEACYLASE"/>
    <property type="match status" value="1"/>
</dbReference>
<dbReference type="InterPro" id="IPR001130">
    <property type="entry name" value="TatD-like"/>
</dbReference>
<gene>
    <name evidence="1" type="ORF">HXK21_04370</name>
</gene>
<dbReference type="EMBL" id="JABZGR010000009">
    <property type="protein sequence ID" value="MBF0970260.1"/>
    <property type="molecule type" value="Genomic_DNA"/>
</dbReference>
<proteinExistence type="predicted"/>
<evidence type="ECO:0000313" key="2">
    <source>
        <dbReference type="Proteomes" id="UP000704068"/>
    </source>
</evidence>
<accession>A0A929RVZ1</accession>
<name>A0A929RVZ1_9BACT</name>
<dbReference type="GO" id="GO:0016788">
    <property type="term" value="F:hydrolase activity, acting on ester bonds"/>
    <property type="evidence" value="ECO:0007669"/>
    <property type="project" value="InterPro"/>
</dbReference>
<reference evidence="1" key="1">
    <citation type="submission" date="2020-04" db="EMBL/GenBank/DDBJ databases">
        <title>Deep metagenomics examines the oral microbiome during advanced dental caries in children, revealing novel taxa and co-occurrences with host molecules.</title>
        <authorList>
            <person name="Baker J.L."/>
            <person name="Morton J.T."/>
            <person name="Dinis M."/>
            <person name="Alvarez R."/>
            <person name="Tran N.C."/>
            <person name="Knight R."/>
            <person name="Edlund A."/>
        </authorList>
    </citation>
    <scope>NUCLEOTIDE SEQUENCE</scope>
    <source>
        <strain evidence="1">JCVI_34_bin.1</strain>
    </source>
</reference>
<dbReference type="GO" id="GO:0005829">
    <property type="term" value="C:cytosol"/>
    <property type="evidence" value="ECO:0007669"/>
    <property type="project" value="TreeGrafter"/>
</dbReference>
<dbReference type="Pfam" id="PF01026">
    <property type="entry name" value="TatD_DNase"/>
    <property type="match status" value="1"/>
</dbReference>
<dbReference type="InterPro" id="IPR032466">
    <property type="entry name" value="Metal_Hydrolase"/>
</dbReference>
<dbReference type="Proteomes" id="UP000704068">
    <property type="component" value="Unassembled WGS sequence"/>
</dbReference>
<sequence>MTRLLDFHSHHLDAPAGSAIVNLPLEVLSGATQFAPLPHACYSVGIHPWWSSLPPAELAQLQQQLLLWAARDEVVALGECGFDRLRGDWAVQEQLFPLHVRLSEAYGKPLILHCVRAFDRLLALRKHYRPTQRWVIHGFRGRPALARQLLQADFDLSFGEHYNAESYALTPPSRRHIESDEGRLPAALLSTPTIEHPEGFNEDV</sequence>
<dbReference type="Gene3D" id="3.20.20.140">
    <property type="entry name" value="Metal-dependent hydrolases"/>
    <property type="match status" value="1"/>
</dbReference>
<dbReference type="RefSeq" id="WP_303763564.1">
    <property type="nucleotide sequence ID" value="NZ_JABZGR010000009.1"/>
</dbReference>
<organism evidence="1 2">
    <name type="scientific">Alloprevotella tannerae</name>
    <dbReference type="NCBI Taxonomy" id="76122"/>
    <lineage>
        <taxon>Bacteria</taxon>
        <taxon>Pseudomonadati</taxon>
        <taxon>Bacteroidota</taxon>
        <taxon>Bacteroidia</taxon>
        <taxon>Bacteroidales</taxon>
        <taxon>Prevotellaceae</taxon>
        <taxon>Alloprevotella</taxon>
    </lineage>
</organism>
<dbReference type="AlphaFoldDB" id="A0A929RVZ1"/>
<comment type="caution">
    <text evidence="1">The sequence shown here is derived from an EMBL/GenBank/DDBJ whole genome shotgun (WGS) entry which is preliminary data.</text>
</comment>
<dbReference type="SUPFAM" id="SSF51556">
    <property type="entry name" value="Metallo-dependent hydrolases"/>
    <property type="match status" value="1"/>
</dbReference>
<keyword evidence="1" id="KW-0378">Hydrolase</keyword>
<dbReference type="PANTHER" id="PTHR46124:SF3">
    <property type="entry name" value="HYDROLASE"/>
    <property type="match status" value="1"/>
</dbReference>
<evidence type="ECO:0000313" key="1">
    <source>
        <dbReference type="EMBL" id="MBF0970260.1"/>
    </source>
</evidence>
<protein>
    <submittedName>
        <fullName evidence="1">TatD family hydrolase</fullName>
    </submittedName>
</protein>